<feature type="repeat" description="TPR" evidence="1">
    <location>
        <begin position="569"/>
        <end position="602"/>
    </location>
</feature>
<dbReference type="AlphaFoldDB" id="A0A652KPQ8"/>
<dbReference type="PANTHER" id="PTHR19959">
    <property type="entry name" value="KINESIN LIGHT CHAIN"/>
    <property type="match status" value="1"/>
</dbReference>
<dbReference type="Pfam" id="PF13374">
    <property type="entry name" value="TPR_10"/>
    <property type="match status" value="1"/>
</dbReference>
<proteinExistence type="predicted"/>
<dbReference type="Pfam" id="PF13424">
    <property type="entry name" value="TPR_12"/>
    <property type="match status" value="1"/>
</dbReference>
<dbReference type="PANTHER" id="PTHR19959:SF119">
    <property type="entry name" value="FUNGAL LIPASE-LIKE DOMAIN-CONTAINING PROTEIN"/>
    <property type="match status" value="1"/>
</dbReference>
<sequence>MTGTGAPEEGRHLQQVTAVNGFAFGVVGADIHVFGSGQPLYLLANWRSEEPADPDWLRELPSRMLNARRLVVPFVGREGDLIRLGEWRDTGPRLAVRWLHGPGGQGKTRLATEFAARSAAAGWKVVAAFHGPDADWIRESTQDLSLTGHTGLLVVVDYADRWQLAALTWLLKNNLLHRTGVTTRVLMVARTANAWPAIRGILDTYQAGTSGHVLAPLDGEAGDARPATPDERTEMFEAARDSFARVYGRPSARLFPPPDSLSGADFGLTLAVHMAALVAVDCHGSGGRPPEDMGRLTAYLLNREQLHWARLYGDGAPDSPALRPFRTPPEAMNRLVFIAGLTGALPRAGGLAVLGRLETPVAAQAMEDHAFCYPPSDAALALEPLYPDRLTEDFLALTLPGHQADHPHQAWAPGTVSTLMARTGEGAEPPAWTPRGLTFLADAAARWPHLAAYLNEILLRDPALATAGGNAALTSLASVPGIDVSLFMAMHPFFPYPAPDLAPGIADVMRRLGDHVLAHTEEDATRADFHEELCVRLSAAGRHEEALESAQASVALRRPLADRDRRRYAHALHALGTALWALGRYPEALEQADEAVRLRRQLADDGSPRSAHDLAHALDNQGTLLSQVASHTEALKVRIKARDVWRRQVRKHSRAGETEHLEAMQAGLAQSLAHLSGTQLHLGRHEPALATAEEGVTLFEQLLPDPLPEDGTVPYLLPPYQQAVSALGTALLASGRTQQAHAAFRQAVAMAERLVEVNPQAYEPRLLDDLSSLGVVCSMTGRHEEALETLELALTRFERLARTNPVLHEADLARVLVHLTETYAREKGPQAALAAAEQAVDIYRRLTAGHPRVYEPAFAQALYLRGVNLARLSRHMDAVDSLSDAVAVQRRLADTTPQAHEARLAEFLAALTEVRRAADSPAHEVVRD</sequence>
<dbReference type="InterPro" id="IPR019734">
    <property type="entry name" value="TPR_rpt"/>
</dbReference>
<dbReference type="Gene3D" id="1.25.40.10">
    <property type="entry name" value="Tetratricopeptide repeat domain"/>
    <property type="match status" value="3"/>
</dbReference>
<organism evidence="2">
    <name type="scientific">Streptomyces sp. gb1(2016)</name>
    <dbReference type="NCBI Taxonomy" id="1828321"/>
    <lineage>
        <taxon>Bacteria</taxon>
        <taxon>Bacillati</taxon>
        <taxon>Actinomycetota</taxon>
        <taxon>Actinomycetes</taxon>
        <taxon>Kitasatosporales</taxon>
        <taxon>Streptomycetaceae</taxon>
        <taxon>Streptomyces</taxon>
    </lineage>
</organism>
<dbReference type="SMART" id="SM00028">
    <property type="entry name" value="TPR"/>
    <property type="match status" value="6"/>
</dbReference>
<name>A0A652KPQ8_9ACTN</name>
<keyword evidence="1" id="KW-0802">TPR repeat</keyword>
<dbReference type="EMBL" id="RDBM01000037">
    <property type="protein sequence ID" value="TXS25652.1"/>
    <property type="molecule type" value="Genomic_DNA"/>
</dbReference>
<dbReference type="RefSeq" id="WP_147985799.1">
    <property type="nucleotide sequence ID" value="NZ_RDBM01000037.1"/>
</dbReference>
<gene>
    <name evidence="2" type="ORF">EAO74_36070</name>
</gene>
<evidence type="ECO:0000256" key="1">
    <source>
        <dbReference type="PROSITE-ProRule" id="PRU00339"/>
    </source>
</evidence>
<protein>
    <recommendedName>
        <fullName evidence="3">Tetratricopeptide repeat protein</fullName>
    </recommendedName>
</protein>
<dbReference type="InterPro" id="IPR011990">
    <property type="entry name" value="TPR-like_helical_dom_sf"/>
</dbReference>
<dbReference type="SUPFAM" id="SSF48452">
    <property type="entry name" value="TPR-like"/>
    <property type="match status" value="2"/>
</dbReference>
<evidence type="ECO:0000313" key="2">
    <source>
        <dbReference type="EMBL" id="TXS25652.1"/>
    </source>
</evidence>
<accession>A0A652KPQ8</accession>
<reference evidence="2" key="1">
    <citation type="submission" date="2018-10" db="EMBL/GenBank/DDBJ databases">
        <authorList>
            <person name="Hariharan J."/>
            <person name="Choudoir M.J."/>
            <person name="Diebold P."/>
            <person name="Panke-Buisse K."/>
            <person name="Campbell A.N."/>
            <person name="Buckley D.H."/>
        </authorList>
    </citation>
    <scope>NUCLEOTIDE SEQUENCE</scope>
    <source>
        <strain evidence="2">Gb1</strain>
    </source>
</reference>
<dbReference type="PROSITE" id="PS50005">
    <property type="entry name" value="TPR"/>
    <property type="match status" value="1"/>
</dbReference>
<evidence type="ECO:0008006" key="3">
    <source>
        <dbReference type="Google" id="ProtNLM"/>
    </source>
</evidence>
<comment type="caution">
    <text evidence="2">The sequence shown here is derived from an EMBL/GenBank/DDBJ whole genome shotgun (WGS) entry which is preliminary data.</text>
</comment>